<reference evidence="2" key="3">
    <citation type="submission" date="2016-06" db="UniProtKB">
        <authorList>
            <consortium name="WormBaseParasite"/>
        </authorList>
    </citation>
    <scope>IDENTIFICATION</scope>
</reference>
<evidence type="ECO:0000313" key="2">
    <source>
        <dbReference type="WBParaSite" id="GPLIN_000501700"/>
    </source>
</evidence>
<name>A0A183BWM8_GLOPA</name>
<evidence type="ECO:0000313" key="1">
    <source>
        <dbReference type="Proteomes" id="UP000050741"/>
    </source>
</evidence>
<reference evidence="1" key="1">
    <citation type="submission" date="2013-12" db="EMBL/GenBank/DDBJ databases">
        <authorList>
            <person name="Aslett M."/>
        </authorList>
    </citation>
    <scope>NUCLEOTIDE SEQUENCE [LARGE SCALE GENOMIC DNA]</scope>
    <source>
        <strain evidence="1">Lindley</strain>
    </source>
</reference>
<protein>
    <submittedName>
        <fullName evidence="2">Uncharacterized protein</fullName>
    </submittedName>
</protein>
<dbReference type="Proteomes" id="UP000050741">
    <property type="component" value="Unassembled WGS sequence"/>
</dbReference>
<sequence length="303" mass="35288">MLDKLKEFPLKDEMEVPEVNECPIEGMEERLKRRLQKPLKIAKLNCKKLEDKINHSGLEENKNYLASLSSKIRSIAKGIEKEFITFISEVELELIIKKFKWPSDSRLVVKLRLIFDRLLELTEKNFSYCNTSSFLNGQMWTGQIEKNPLENQKEFDDQLETIILNAKLGILENELSAKIVAFEEQEPQDVDGFMEFSEYFKLEWNKIEQKTEQLKRNNAEKKEDYSKRLDDLAEIAMKKTAPLKAIITKKLDQLCPGSLKNFFGQKLDNTAFSFAKLKEAVEQDKKMVLAAYQVKDKITSTMK</sequence>
<dbReference type="AlphaFoldDB" id="A0A183BWM8"/>
<accession>A0A183BWM8</accession>
<proteinExistence type="predicted"/>
<organism evidence="1 2">
    <name type="scientific">Globodera pallida</name>
    <name type="common">Potato cyst nematode worm</name>
    <name type="synonym">Heterodera pallida</name>
    <dbReference type="NCBI Taxonomy" id="36090"/>
    <lineage>
        <taxon>Eukaryota</taxon>
        <taxon>Metazoa</taxon>
        <taxon>Ecdysozoa</taxon>
        <taxon>Nematoda</taxon>
        <taxon>Chromadorea</taxon>
        <taxon>Rhabditida</taxon>
        <taxon>Tylenchina</taxon>
        <taxon>Tylenchomorpha</taxon>
        <taxon>Tylenchoidea</taxon>
        <taxon>Heteroderidae</taxon>
        <taxon>Heteroderinae</taxon>
        <taxon>Globodera</taxon>
    </lineage>
</organism>
<keyword evidence="1" id="KW-1185">Reference proteome</keyword>
<dbReference type="WBParaSite" id="GPLIN_000501700">
    <property type="protein sequence ID" value="GPLIN_000501700"/>
    <property type="gene ID" value="GPLIN_000501700"/>
</dbReference>
<reference evidence="1" key="2">
    <citation type="submission" date="2014-05" db="EMBL/GenBank/DDBJ databases">
        <title>The genome and life-stage specific transcriptomes of Globodera pallida elucidate key aspects of plant parasitism by a cyst nematode.</title>
        <authorList>
            <person name="Cotton J.A."/>
            <person name="Lilley C.J."/>
            <person name="Jones L.M."/>
            <person name="Kikuchi T."/>
            <person name="Reid A.J."/>
            <person name="Thorpe P."/>
            <person name="Tsai I.J."/>
            <person name="Beasley H."/>
            <person name="Blok V."/>
            <person name="Cock P.J.A."/>
            <person name="Van den Akker S.E."/>
            <person name="Holroyd N."/>
            <person name="Hunt M."/>
            <person name="Mantelin S."/>
            <person name="Naghra H."/>
            <person name="Pain A."/>
            <person name="Palomares-Rius J.E."/>
            <person name="Zarowiecki M."/>
            <person name="Berriman M."/>
            <person name="Jones J.T."/>
            <person name="Urwin P.E."/>
        </authorList>
    </citation>
    <scope>NUCLEOTIDE SEQUENCE [LARGE SCALE GENOMIC DNA]</scope>
    <source>
        <strain evidence="1">Lindley</strain>
    </source>
</reference>